<gene>
    <name evidence="2" type="ORF">HPP92_006956</name>
</gene>
<evidence type="ECO:0000313" key="3">
    <source>
        <dbReference type="Proteomes" id="UP000639772"/>
    </source>
</evidence>
<proteinExistence type="predicted"/>
<accession>A0A835RGM0</accession>
<reference evidence="2 3" key="1">
    <citation type="journal article" date="2020" name="Nat. Food">
        <title>A phased Vanilla planifolia genome enables genetic improvement of flavour and production.</title>
        <authorList>
            <person name="Hasing T."/>
            <person name="Tang H."/>
            <person name="Brym M."/>
            <person name="Khazi F."/>
            <person name="Huang T."/>
            <person name="Chambers A.H."/>
        </authorList>
    </citation>
    <scope>NUCLEOTIDE SEQUENCE [LARGE SCALE GENOMIC DNA]</scope>
    <source>
        <tissue evidence="2">Leaf</tissue>
    </source>
</reference>
<name>A0A835RGM0_VANPL</name>
<sequence>MKRLGKADQFPRLFPKGGPRRGTEDQEIENESHRSNRWLEPLIGHSLIVRANSLGQLRESEARSKWMIGSYSHRGSTAAATIPGGRKLVDLPTFCHPPIISGGESRQILLEGVNPVK</sequence>
<feature type="region of interest" description="Disordered" evidence="1">
    <location>
        <begin position="1"/>
        <end position="33"/>
    </location>
</feature>
<protein>
    <submittedName>
        <fullName evidence="2">Uncharacterized protein</fullName>
    </submittedName>
</protein>
<evidence type="ECO:0000256" key="1">
    <source>
        <dbReference type="SAM" id="MobiDB-lite"/>
    </source>
</evidence>
<organism evidence="2 3">
    <name type="scientific">Vanilla planifolia</name>
    <name type="common">Vanilla</name>
    <dbReference type="NCBI Taxonomy" id="51239"/>
    <lineage>
        <taxon>Eukaryota</taxon>
        <taxon>Viridiplantae</taxon>
        <taxon>Streptophyta</taxon>
        <taxon>Embryophyta</taxon>
        <taxon>Tracheophyta</taxon>
        <taxon>Spermatophyta</taxon>
        <taxon>Magnoliopsida</taxon>
        <taxon>Liliopsida</taxon>
        <taxon>Asparagales</taxon>
        <taxon>Orchidaceae</taxon>
        <taxon>Vanilloideae</taxon>
        <taxon>Vanilleae</taxon>
        <taxon>Vanilla</taxon>
    </lineage>
</organism>
<dbReference type="Proteomes" id="UP000639772">
    <property type="component" value="Chromosome 3"/>
</dbReference>
<comment type="caution">
    <text evidence="2">The sequence shown here is derived from an EMBL/GenBank/DDBJ whole genome shotgun (WGS) entry which is preliminary data.</text>
</comment>
<dbReference type="EMBL" id="JADCNM010000003">
    <property type="protein sequence ID" value="KAG0490093.1"/>
    <property type="molecule type" value="Genomic_DNA"/>
</dbReference>
<evidence type="ECO:0000313" key="2">
    <source>
        <dbReference type="EMBL" id="KAG0490093.1"/>
    </source>
</evidence>
<dbReference type="AlphaFoldDB" id="A0A835RGM0"/>